<dbReference type="EMBL" id="CACVKT020003844">
    <property type="protein sequence ID" value="CAC5386226.1"/>
    <property type="molecule type" value="Genomic_DNA"/>
</dbReference>
<keyword evidence="5 7" id="KW-1133">Transmembrane helix</keyword>
<keyword evidence="4 7" id="KW-0812">Transmembrane</keyword>
<dbReference type="Pfam" id="PF09815">
    <property type="entry name" value="XK-related"/>
    <property type="match status" value="1"/>
</dbReference>
<evidence type="ECO:0000256" key="5">
    <source>
        <dbReference type="ARBA" id="ARBA00022989"/>
    </source>
</evidence>
<protein>
    <recommendedName>
        <fullName evidence="7">XK-related protein</fullName>
    </recommendedName>
</protein>
<dbReference type="GO" id="GO:0005886">
    <property type="term" value="C:plasma membrane"/>
    <property type="evidence" value="ECO:0007669"/>
    <property type="project" value="UniProtKB-SubCell"/>
</dbReference>
<feature type="transmembrane region" description="Helical" evidence="7">
    <location>
        <begin position="96"/>
        <end position="120"/>
    </location>
</feature>
<keyword evidence="6 7" id="KW-0472">Membrane</keyword>
<feature type="transmembrane region" description="Helical" evidence="7">
    <location>
        <begin position="132"/>
        <end position="151"/>
    </location>
</feature>
<evidence type="ECO:0000256" key="4">
    <source>
        <dbReference type="ARBA" id="ARBA00022692"/>
    </source>
</evidence>
<feature type="transmembrane region" description="Helical" evidence="7">
    <location>
        <begin position="413"/>
        <end position="437"/>
    </location>
</feature>
<comment type="subcellular location">
    <subcellularLocation>
        <location evidence="1">Cell membrane</location>
        <topology evidence="1">Multi-pass membrane protein</topology>
    </subcellularLocation>
    <subcellularLocation>
        <location evidence="7">Membrane</location>
        <topology evidence="7">Multi-pass membrane protein</topology>
    </subcellularLocation>
</comment>
<evidence type="ECO:0000256" key="3">
    <source>
        <dbReference type="ARBA" id="ARBA00022475"/>
    </source>
</evidence>
<proteinExistence type="inferred from homology"/>
<dbReference type="InterPro" id="IPR050895">
    <property type="entry name" value="XK-related_scramblase"/>
</dbReference>
<feature type="transmembrane region" description="Helical" evidence="7">
    <location>
        <begin position="260"/>
        <end position="280"/>
    </location>
</feature>
<evidence type="ECO:0000256" key="1">
    <source>
        <dbReference type="ARBA" id="ARBA00004651"/>
    </source>
</evidence>
<evidence type="ECO:0000256" key="7">
    <source>
        <dbReference type="RuleBase" id="RU910716"/>
    </source>
</evidence>
<name>A0A6J8BRS1_MYTCO</name>
<gene>
    <name evidence="8" type="ORF">MCOR_21686</name>
</gene>
<comment type="similarity">
    <text evidence="2 7">Belongs to the XK family.</text>
</comment>
<dbReference type="AlphaFoldDB" id="A0A6J8BRS1"/>
<evidence type="ECO:0000256" key="2">
    <source>
        <dbReference type="ARBA" id="ARBA00008789"/>
    </source>
</evidence>
<reference evidence="8 9" key="1">
    <citation type="submission" date="2020-06" db="EMBL/GenBank/DDBJ databases">
        <authorList>
            <person name="Li R."/>
            <person name="Bekaert M."/>
        </authorList>
    </citation>
    <scope>NUCLEOTIDE SEQUENCE [LARGE SCALE GENOMIC DNA]</scope>
    <source>
        <strain evidence="9">wild</strain>
    </source>
</reference>
<accession>A0A6J8BRS1</accession>
<feature type="transmembrane region" description="Helical" evidence="7">
    <location>
        <begin position="327"/>
        <end position="346"/>
    </location>
</feature>
<dbReference type="InterPro" id="IPR018629">
    <property type="entry name" value="XK-rel"/>
</dbReference>
<dbReference type="PANTHER" id="PTHR16024">
    <property type="entry name" value="XK-RELATED PROTEIN"/>
    <property type="match status" value="1"/>
</dbReference>
<keyword evidence="9" id="KW-1185">Reference proteome</keyword>
<dbReference type="Proteomes" id="UP000507470">
    <property type="component" value="Unassembled WGS sequence"/>
</dbReference>
<dbReference type="PANTHER" id="PTHR16024:SF6">
    <property type="entry name" value="XK-RELATED PROTEIN"/>
    <property type="match status" value="1"/>
</dbReference>
<evidence type="ECO:0000313" key="9">
    <source>
        <dbReference type="Proteomes" id="UP000507470"/>
    </source>
</evidence>
<dbReference type="OrthoDB" id="6136301at2759"/>
<organism evidence="8 9">
    <name type="scientific">Mytilus coruscus</name>
    <name type="common">Sea mussel</name>
    <dbReference type="NCBI Taxonomy" id="42192"/>
    <lineage>
        <taxon>Eukaryota</taxon>
        <taxon>Metazoa</taxon>
        <taxon>Spiralia</taxon>
        <taxon>Lophotrochozoa</taxon>
        <taxon>Mollusca</taxon>
        <taxon>Bivalvia</taxon>
        <taxon>Autobranchia</taxon>
        <taxon>Pteriomorphia</taxon>
        <taxon>Mytilida</taxon>
        <taxon>Mytiloidea</taxon>
        <taxon>Mytilidae</taxon>
        <taxon>Mytilinae</taxon>
        <taxon>Mytilus</taxon>
    </lineage>
</organism>
<evidence type="ECO:0000256" key="6">
    <source>
        <dbReference type="ARBA" id="ARBA00023136"/>
    </source>
</evidence>
<feature type="transmembrane region" description="Helical" evidence="7">
    <location>
        <begin position="163"/>
        <end position="184"/>
    </location>
</feature>
<feature type="transmembrane region" description="Helical" evidence="7">
    <location>
        <begin position="358"/>
        <end position="376"/>
    </location>
</feature>
<sequence length="487" mass="56422">MASTKSRNRKIPYTRRMQYEEEDDLDELDANDITISVPGSAKPPCPKPNGFDVIKDGNEDLSLSITSKLLKCCCGNRCWKITESYDKSKFPHPFRFFDLFATIGSILFFFYDVVTDVFLAHNYYSLKRWTEFGFTTAFIVFPMLVINLKSLRWYHLDYNREKGNGYTSCIVWFLRVIFTFPLMIGPVVRHIEYLYHGCKSRSASLKDTDRKNHYKQMLHEDTDAGMMRMLEAFLESAPQLVLQMYIILTETPDDGLLMSIIRPVSMVGSWIGVSWSLVSYHKALRASHNEEEIGLSLCGTIFYYIWRACEVGPRVVVLALFASQFQFYMLIAVAVHWAAMSIWVALQKPEFYKKTIDKIVFDIVIGYVLIFCFQNVQSGHTRYRAMLYYFVIYAENLAMLVAWQYITTQKSEWYYFAALGIIPGGIVIHIVVQLLYYKCCHPRSMDIVCCINPVQNYNCYQSVCHEIKTNEESKADTGAYNGQTFDV</sequence>
<evidence type="ECO:0000313" key="8">
    <source>
        <dbReference type="EMBL" id="CAC5386226.1"/>
    </source>
</evidence>
<feature type="transmembrane region" description="Helical" evidence="7">
    <location>
        <begin position="388"/>
        <end position="406"/>
    </location>
</feature>
<keyword evidence="3" id="KW-1003">Cell membrane</keyword>